<keyword evidence="2" id="KW-0472">Membrane</keyword>
<dbReference type="AlphaFoldDB" id="A0AA39WUX0"/>
<sequence length="184" mass="20200">MLPLSMSETDAIIAISVVGGIFVLFISTIITYHIVRELREQFPRLKHDGGLNALVVIVTLILAVPVLCPVAFLYILLKLIAFARKALFLYSVSDCCAPGTACCGIRWNEDEKKQQQQQQGEQGAQGQGQEQDLDLERNQGGAVDSPPPPFEGMELPSYPEAMRMKPALAQSYQDYAGKDGQVKC</sequence>
<proteinExistence type="predicted"/>
<name>A0AA39WUX0_9PEZI</name>
<evidence type="ECO:0000256" key="2">
    <source>
        <dbReference type="SAM" id="Phobius"/>
    </source>
</evidence>
<protein>
    <submittedName>
        <fullName evidence="3">Uncharacterized protein</fullName>
    </submittedName>
</protein>
<reference evidence="3" key="1">
    <citation type="submission" date="2023-06" db="EMBL/GenBank/DDBJ databases">
        <title>Genome-scale phylogeny and comparative genomics of the fungal order Sordariales.</title>
        <authorList>
            <consortium name="Lawrence Berkeley National Laboratory"/>
            <person name="Hensen N."/>
            <person name="Bonometti L."/>
            <person name="Westerberg I."/>
            <person name="Brannstrom I.O."/>
            <person name="Guillou S."/>
            <person name="Cros-Aarteil S."/>
            <person name="Calhoun S."/>
            <person name="Haridas S."/>
            <person name="Kuo A."/>
            <person name="Mondo S."/>
            <person name="Pangilinan J."/>
            <person name="Riley R."/>
            <person name="LaButti K."/>
            <person name="Andreopoulos B."/>
            <person name="Lipzen A."/>
            <person name="Chen C."/>
            <person name="Yanf M."/>
            <person name="Daum C."/>
            <person name="Ng V."/>
            <person name="Clum A."/>
            <person name="Steindorff A."/>
            <person name="Ohm R."/>
            <person name="Martin F."/>
            <person name="Silar P."/>
            <person name="Natvig D."/>
            <person name="Lalanne C."/>
            <person name="Gautier V."/>
            <person name="Ament-velasquez S.L."/>
            <person name="Kruys A."/>
            <person name="Hutchinson M.I."/>
            <person name="Powell A.J."/>
            <person name="Barry K."/>
            <person name="Miller A.N."/>
            <person name="Grigoriev I.V."/>
            <person name="Debuchy R."/>
            <person name="Gladieux P."/>
            <person name="Thoren M.H."/>
            <person name="Johannesson H."/>
        </authorList>
    </citation>
    <scope>NUCLEOTIDE SEQUENCE</scope>
    <source>
        <strain evidence="3">SMH3391-2</strain>
    </source>
</reference>
<evidence type="ECO:0000313" key="4">
    <source>
        <dbReference type="Proteomes" id="UP001174934"/>
    </source>
</evidence>
<gene>
    <name evidence="3" type="ORF">B0T17DRAFT_600570</name>
</gene>
<feature type="transmembrane region" description="Helical" evidence="2">
    <location>
        <begin position="54"/>
        <end position="77"/>
    </location>
</feature>
<dbReference type="EMBL" id="JAULSR010000004">
    <property type="protein sequence ID" value="KAK0621780.1"/>
    <property type="molecule type" value="Genomic_DNA"/>
</dbReference>
<keyword evidence="2" id="KW-1133">Transmembrane helix</keyword>
<feature type="transmembrane region" description="Helical" evidence="2">
    <location>
        <begin position="12"/>
        <end position="34"/>
    </location>
</feature>
<comment type="caution">
    <text evidence="3">The sequence shown here is derived from an EMBL/GenBank/DDBJ whole genome shotgun (WGS) entry which is preliminary data.</text>
</comment>
<keyword evidence="2" id="KW-0812">Transmembrane</keyword>
<keyword evidence="4" id="KW-1185">Reference proteome</keyword>
<feature type="compositionally biased region" description="Low complexity" evidence="1">
    <location>
        <begin position="115"/>
        <end position="130"/>
    </location>
</feature>
<feature type="region of interest" description="Disordered" evidence="1">
    <location>
        <begin position="113"/>
        <end position="157"/>
    </location>
</feature>
<accession>A0AA39WUX0</accession>
<organism evidence="3 4">
    <name type="scientific">Bombardia bombarda</name>
    <dbReference type="NCBI Taxonomy" id="252184"/>
    <lineage>
        <taxon>Eukaryota</taxon>
        <taxon>Fungi</taxon>
        <taxon>Dikarya</taxon>
        <taxon>Ascomycota</taxon>
        <taxon>Pezizomycotina</taxon>
        <taxon>Sordariomycetes</taxon>
        <taxon>Sordariomycetidae</taxon>
        <taxon>Sordariales</taxon>
        <taxon>Lasiosphaeriaceae</taxon>
        <taxon>Bombardia</taxon>
    </lineage>
</organism>
<evidence type="ECO:0000313" key="3">
    <source>
        <dbReference type="EMBL" id="KAK0621780.1"/>
    </source>
</evidence>
<evidence type="ECO:0000256" key="1">
    <source>
        <dbReference type="SAM" id="MobiDB-lite"/>
    </source>
</evidence>
<dbReference type="Proteomes" id="UP001174934">
    <property type="component" value="Unassembled WGS sequence"/>
</dbReference>